<comment type="caution">
    <text evidence="2">The sequence shown here is derived from an EMBL/GenBank/DDBJ whole genome shotgun (WGS) entry which is preliminary data.</text>
</comment>
<evidence type="ECO:0000313" key="3">
    <source>
        <dbReference type="Proteomes" id="UP000229366"/>
    </source>
</evidence>
<reference evidence="2 3" key="1">
    <citation type="submission" date="2017-11" db="EMBL/GenBank/DDBJ databases">
        <title>Genomic Encyclopedia of Type Strains, Phase III (KMG-III): the genomes of soil and plant-associated and newly described type strains.</title>
        <authorList>
            <person name="Whitman W."/>
        </authorList>
    </citation>
    <scope>NUCLEOTIDE SEQUENCE [LARGE SCALE GENOMIC DNA]</scope>
    <source>
        <strain evidence="2 3">UB-Domo-W1</strain>
    </source>
</reference>
<name>A0A2M8VIV7_9BURK</name>
<dbReference type="GO" id="GO:0090313">
    <property type="term" value="P:regulation of protein targeting to membrane"/>
    <property type="evidence" value="ECO:0007669"/>
    <property type="project" value="TreeGrafter"/>
</dbReference>
<evidence type="ECO:0000259" key="1">
    <source>
        <dbReference type="Pfam" id="PF05170"/>
    </source>
</evidence>
<evidence type="ECO:0000313" key="2">
    <source>
        <dbReference type="EMBL" id="PJI76775.1"/>
    </source>
</evidence>
<feature type="domain" description="AsmA" evidence="1">
    <location>
        <begin position="5"/>
        <end position="267"/>
    </location>
</feature>
<dbReference type="PANTHER" id="PTHR30441">
    <property type="entry name" value="DUF748 DOMAIN-CONTAINING PROTEIN"/>
    <property type="match status" value="1"/>
</dbReference>
<keyword evidence="3" id="KW-1185">Reference proteome</keyword>
<gene>
    <name evidence="2" type="ORF">B0G85_1984</name>
</gene>
<dbReference type="PANTHER" id="PTHR30441:SF4">
    <property type="entry name" value="PROTEIN ASMA"/>
    <property type="match status" value="1"/>
</dbReference>
<proteinExistence type="predicted"/>
<dbReference type="GO" id="GO:0005886">
    <property type="term" value="C:plasma membrane"/>
    <property type="evidence" value="ECO:0007669"/>
    <property type="project" value="TreeGrafter"/>
</dbReference>
<dbReference type="EMBL" id="PGTX01000006">
    <property type="protein sequence ID" value="PJI76775.1"/>
    <property type="molecule type" value="Genomic_DNA"/>
</dbReference>
<protein>
    <recommendedName>
        <fullName evidence="1">AsmA domain-containing protein</fullName>
    </recommendedName>
</protein>
<organism evidence="2 3">
    <name type="scientific">Polynucleobacter brandtiae</name>
    <dbReference type="NCBI Taxonomy" id="1938816"/>
    <lineage>
        <taxon>Bacteria</taxon>
        <taxon>Pseudomonadati</taxon>
        <taxon>Pseudomonadota</taxon>
        <taxon>Betaproteobacteria</taxon>
        <taxon>Burkholderiales</taxon>
        <taxon>Burkholderiaceae</taxon>
        <taxon>Polynucleobacter</taxon>
    </lineage>
</organism>
<dbReference type="Proteomes" id="UP000229366">
    <property type="component" value="Unassembled WGS sequence"/>
</dbReference>
<dbReference type="RefSeq" id="WP_100380276.1">
    <property type="nucleotide sequence ID" value="NZ_CBCSBW010000007.1"/>
</dbReference>
<dbReference type="AlphaFoldDB" id="A0A2M8VIV7"/>
<sequence>MRIKANIIFSILGLLVLLVVMGIWYASSLVNPTQLAVLLTSSVKTATGRDLRISGPIKLQFFPGIAVSAEQLTLSNTAWGSQSDFLTLDQISLNIKLLPLLSKRVDIDSIELKGLDLFLQKNRSGQANWVMGSQSPFATNLASDRQDEAPASENSLTSVANIMIANANVHYLDPTGLSSIYQVQRLSLTKDGSKTLVAIDMKYKELALEVRGKTDSVSELMQHWNVSPIQFALDLNVGVNGKSILIQGNVAKNPKTLPLINLAVNSAAVDWPSSNAIGKPPAQQPTRLSAQNLKAASAESVQHSPATYFFSDAKLPLDLLPQAKGKISIGIIKLGLPGRQPIENLNATIQVDGSQIAVPQLTFVLGQGQANLVLQLSRLDTASPVVTAKGVTTNFTLESLMARLDPSSKVSGGKMRLAFNLQSTGMSAHQMASNASGKIQIRIDQAKTDSLFLNSGGDFVVTLLGAINPLHKKSNQNTIECAVAYIPISQGQLNIANTVGMETDRLNVLLGGTINLKTEAVNLMVEPYEKSGLTTGIDLGGLVKIGGTLQNPKPMINQTGVINSAISVGLGFLTGGASILAENALSIGKKGSPCSDALRPWADIYPGAE</sequence>
<dbReference type="Pfam" id="PF05170">
    <property type="entry name" value="AsmA"/>
    <property type="match status" value="1"/>
</dbReference>
<dbReference type="OrthoDB" id="9766390at2"/>
<dbReference type="InterPro" id="IPR052894">
    <property type="entry name" value="AsmA-related"/>
</dbReference>
<dbReference type="InterPro" id="IPR007844">
    <property type="entry name" value="AsmA"/>
</dbReference>
<accession>A0A2M8VIV7</accession>